<dbReference type="EMBL" id="CP088295">
    <property type="protein sequence ID" value="UUY05538.1"/>
    <property type="molecule type" value="Genomic_DNA"/>
</dbReference>
<dbReference type="InterPro" id="IPR003362">
    <property type="entry name" value="Bact_transf"/>
</dbReference>
<dbReference type="PANTHER" id="PTHR30576">
    <property type="entry name" value="COLANIC BIOSYNTHESIS UDP-GLUCOSE LIPID CARRIER TRANSFERASE"/>
    <property type="match status" value="1"/>
</dbReference>
<dbReference type="Pfam" id="PF13727">
    <property type="entry name" value="CoA_binding_3"/>
    <property type="match status" value="1"/>
</dbReference>
<protein>
    <submittedName>
        <fullName evidence="9">Sugar transferase</fullName>
    </submittedName>
</protein>
<keyword evidence="5 7" id="KW-1133">Transmembrane helix</keyword>
<feature type="transmembrane region" description="Helical" evidence="7">
    <location>
        <begin position="109"/>
        <end position="131"/>
    </location>
</feature>
<evidence type="ECO:0000256" key="7">
    <source>
        <dbReference type="SAM" id="Phobius"/>
    </source>
</evidence>
<evidence type="ECO:0000256" key="3">
    <source>
        <dbReference type="ARBA" id="ARBA00022679"/>
    </source>
</evidence>
<organism evidence="9 10">
    <name type="scientific">Svornostia abyssi</name>
    <dbReference type="NCBI Taxonomy" id="2898438"/>
    <lineage>
        <taxon>Bacteria</taxon>
        <taxon>Bacillati</taxon>
        <taxon>Actinomycetota</taxon>
        <taxon>Thermoleophilia</taxon>
        <taxon>Solirubrobacterales</taxon>
        <taxon>Baekduiaceae</taxon>
        <taxon>Svornostia</taxon>
    </lineage>
</organism>
<dbReference type="NCBIfam" id="TIGR03025">
    <property type="entry name" value="EPS_sugtrans"/>
    <property type="match status" value="1"/>
</dbReference>
<keyword evidence="4 7" id="KW-0812">Transmembrane</keyword>
<feature type="transmembrane region" description="Helical" evidence="7">
    <location>
        <begin position="76"/>
        <end position="97"/>
    </location>
</feature>
<proteinExistence type="inferred from homology"/>
<evidence type="ECO:0000313" key="10">
    <source>
        <dbReference type="Proteomes" id="UP001058860"/>
    </source>
</evidence>
<evidence type="ECO:0000256" key="5">
    <source>
        <dbReference type="ARBA" id="ARBA00022989"/>
    </source>
</evidence>
<keyword evidence="3 9" id="KW-0808">Transferase</keyword>
<name>A0ABY5PLG5_9ACTN</name>
<sequence length="469" mass="50667">MVLPSGRISTFVEGRGIQVLRVTLDCVALIAAAVFAMAWSGLTPGMGTLPLLLFPPAALAALAVRHTYERRLRSLFLDSVGPVAGAISVAAMAMVVLDTLRDGPLEPGVMVRAYVVALALVGLGRASVSLLERWARTSGRSARPTLIVGAGVVGAQVARRLAEAPEYGLVPVGFLDADPPAQGEVGGRPAPVLGNPDDLAAVVEITKARNLLLAFSNAPDQELLATIRRAEGLGLEVSLVPRMFESMNDRVLYDPVGGLPLLGLRRTDPRGWQFTVKHVQDRILAAVLLFALLPALVVIAVAVKRSSPGPVLFRQRRVGRDGRSFDLLKFRTMVEDGVAPKGFVPSVGEAPGGVEGADRRTGVGRLLRRTSLDELPQLLNVLRGEMSLVGPRPERPEFVELFSADLRRYEDRHRVKSGMTGWAQIHGLRGQTSLADRVELDNFYIEHWSLALDYKILARTFFAVLRAAE</sequence>
<dbReference type="Gene3D" id="3.40.50.720">
    <property type="entry name" value="NAD(P)-binding Rossmann-like Domain"/>
    <property type="match status" value="1"/>
</dbReference>
<dbReference type="GO" id="GO:0016740">
    <property type="term" value="F:transferase activity"/>
    <property type="evidence" value="ECO:0007669"/>
    <property type="project" value="UniProtKB-KW"/>
</dbReference>
<comment type="subcellular location">
    <subcellularLocation>
        <location evidence="1">Membrane</location>
        <topology evidence="1">Multi-pass membrane protein</topology>
    </subcellularLocation>
</comment>
<feature type="domain" description="Bacterial sugar transferase" evidence="8">
    <location>
        <begin position="277"/>
        <end position="465"/>
    </location>
</feature>
<dbReference type="Proteomes" id="UP001058860">
    <property type="component" value="Chromosome"/>
</dbReference>
<evidence type="ECO:0000256" key="1">
    <source>
        <dbReference type="ARBA" id="ARBA00004141"/>
    </source>
</evidence>
<evidence type="ECO:0000256" key="4">
    <source>
        <dbReference type="ARBA" id="ARBA00022692"/>
    </source>
</evidence>
<evidence type="ECO:0000313" key="9">
    <source>
        <dbReference type="EMBL" id="UUY05538.1"/>
    </source>
</evidence>
<evidence type="ECO:0000256" key="6">
    <source>
        <dbReference type="ARBA" id="ARBA00023136"/>
    </source>
</evidence>
<feature type="transmembrane region" description="Helical" evidence="7">
    <location>
        <begin position="20"/>
        <end position="39"/>
    </location>
</feature>
<evidence type="ECO:0000259" key="8">
    <source>
        <dbReference type="Pfam" id="PF02397"/>
    </source>
</evidence>
<keyword evidence="10" id="KW-1185">Reference proteome</keyword>
<feature type="transmembrane region" description="Helical" evidence="7">
    <location>
        <begin position="283"/>
        <end position="303"/>
    </location>
</feature>
<dbReference type="InterPro" id="IPR036291">
    <property type="entry name" value="NAD(P)-bd_dom_sf"/>
</dbReference>
<dbReference type="RefSeq" id="WP_353865983.1">
    <property type="nucleotide sequence ID" value="NZ_CP088295.1"/>
</dbReference>
<accession>A0ABY5PLG5</accession>
<feature type="transmembrane region" description="Helical" evidence="7">
    <location>
        <begin position="45"/>
        <end position="64"/>
    </location>
</feature>
<evidence type="ECO:0000256" key="2">
    <source>
        <dbReference type="ARBA" id="ARBA00006464"/>
    </source>
</evidence>
<dbReference type="PANTHER" id="PTHR30576:SF0">
    <property type="entry name" value="UNDECAPRENYL-PHOSPHATE N-ACETYLGALACTOSAMINYL 1-PHOSPHATE TRANSFERASE-RELATED"/>
    <property type="match status" value="1"/>
</dbReference>
<dbReference type="SUPFAM" id="SSF51735">
    <property type="entry name" value="NAD(P)-binding Rossmann-fold domains"/>
    <property type="match status" value="1"/>
</dbReference>
<dbReference type="Pfam" id="PF02397">
    <property type="entry name" value="Bac_transf"/>
    <property type="match status" value="1"/>
</dbReference>
<dbReference type="InterPro" id="IPR017475">
    <property type="entry name" value="EPS_sugar_tfrase"/>
</dbReference>
<keyword evidence="6 7" id="KW-0472">Membrane</keyword>
<gene>
    <name evidence="9" type="ORF">LRS13_08470</name>
</gene>
<comment type="similarity">
    <text evidence="2">Belongs to the bacterial sugar transferase family.</text>
</comment>
<reference evidence="10" key="1">
    <citation type="submission" date="2021-11" db="EMBL/GenBank/DDBJ databases">
        <title>Cultivation dependent microbiological survey of springs from the worlds oldest radium mine currently devoted to the extraction of radon-saturated water.</title>
        <authorList>
            <person name="Kapinusova G."/>
            <person name="Smrhova T."/>
            <person name="Strejcek M."/>
            <person name="Suman J."/>
            <person name="Jani K."/>
            <person name="Pajer P."/>
            <person name="Uhlik O."/>
        </authorList>
    </citation>
    <scope>NUCLEOTIDE SEQUENCE [LARGE SCALE GENOMIC DNA]</scope>
    <source>
        <strain evidence="10">J379</strain>
    </source>
</reference>